<feature type="compositionally biased region" description="Basic and acidic residues" evidence="4">
    <location>
        <begin position="41"/>
        <end position="60"/>
    </location>
</feature>
<evidence type="ECO:0000256" key="2">
    <source>
        <dbReference type="ARBA" id="ARBA00023242"/>
    </source>
</evidence>
<accession>A0A1X6NFC7</accession>
<gene>
    <name evidence="5" type="ORF">POSPLADRAFT_1129387</name>
</gene>
<dbReference type="Proteomes" id="UP000194127">
    <property type="component" value="Unassembled WGS sequence"/>
</dbReference>
<comment type="subcellular location">
    <subcellularLocation>
        <location evidence="3">Cytoplasm</location>
    </subcellularLocation>
    <subcellularLocation>
        <location evidence="3">Nucleus</location>
    </subcellularLocation>
</comment>
<dbReference type="PANTHER" id="PTHR28032:SF1">
    <property type="entry name" value="FI02826P"/>
    <property type="match status" value="1"/>
</dbReference>
<name>A0A1X6NFC7_9APHY</name>
<dbReference type="InterPro" id="IPR038422">
    <property type="entry name" value="Cut8/Sts1_sf"/>
</dbReference>
<protein>
    <recommendedName>
        <fullName evidence="3">Tethering factor for nuclear proteasome STS1</fullName>
    </recommendedName>
</protein>
<feature type="compositionally biased region" description="Basic and acidic residues" evidence="4">
    <location>
        <begin position="78"/>
        <end position="87"/>
    </location>
</feature>
<dbReference type="InterPro" id="IPR013868">
    <property type="entry name" value="Cut8/Sts1_fam"/>
</dbReference>
<evidence type="ECO:0000256" key="1">
    <source>
        <dbReference type="ARBA" id="ARBA00006199"/>
    </source>
</evidence>
<dbReference type="AlphaFoldDB" id="A0A1X6NFC7"/>
<feature type="compositionally biased region" description="Polar residues" evidence="4">
    <location>
        <begin position="1"/>
        <end position="24"/>
    </location>
</feature>
<dbReference type="RefSeq" id="XP_024344131.1">
    <property type="nucleotide sequence ID" value="XM_024483838.1"/>
</dbReference>
<comment type="similarity">
    <text evidence="1 3">Belongs to the cut8/STS1 family.</text>
</comment>
<dbReference type="GO" id="GO:0015031">
    <property type="term" value="P:protein transport"/>
    <property type="evidence" value="ECO:0007669"/>
    <property type="project" value="UniProtKB-UniRule"/>
</dbReference>
<dbReference type="GeneID" id="36328787"/>
<evidence type="ECO:0000313" key="5">
    <source>
        <dbReference type="EMBL" id="OSX67337.1"/>
    </source>
</evidence>
<keyword evidence="3" id="KW-0963">Cytoplasm</keyword>
<dbReference type="STRING" id="670580.A0A1X6NFC7"/>
<dbReference type="GO" id="GO:0071630">
    <property type="term" value="P:nuclear protein quality control by the ubiquitin-proteasome system"/>
    <property type="evidence" value="ECO:0007669"/>
    <property type="project" value="UniProtKB-UniRule"/>
</dbReference>
<reference evidence="5 6" key="1">
    <citation type="submission" date="2017-04" db="EMBL/GenBank/DDBJ databases">
        <title>Genome Sequence of the Model Brown-Rot Fungus Postia placenta SB12.</title>
        <authorList>
            <consortium name="DOE Joint Genome Institute"/>
            <person name="Gaskell J."/>
            <person name="Kersten P."/>
            <person name="Larrondo L.F."/>
            <person name="Canessa P."/>
            <person name="Martinez D."/>
            <person name="Hibbett D."/>
            <person name="Schmoll M."/>
            <person name="Kubicek C.P."/>
            <person name="Martinez A.T."/>
            <person name="Yadav J."/>
            <person name="Master E."/>
            <person name="Magnuson J.K."/>
            <person name="James T."/>
            <person name="Yaver D."/>
            <person name="Berka R."/>
            <person name="Labutti K."/>
            <person name="Lipzen A."/>
            <person name="Aerts A."/>
            <person name="Barry K."/>
            <person name="Henrissat B."/>
            <person name="Blanchette R."/>
            <person name="Grigoriev I."/>
            <person name="Cullen D."/>
        </authorList>
    </citation>
    <scope>NUCLEOTIDE SEQUENCE [LARGE SCALE GENOMIC DNA]</scope>
    <source>
        <strain evidence="5 6">MAD-698-R-SB12</strain>
    </source>
</reference>
<keyword evidence="3" id="KW-0813">Transport</keyword>
<feature type="region of interest" description="Disordered" evidence="4">
    <location>
        <begin position="1"/>
        <end position="91"/>
    </location>
</feature>
<keyword evidence="2 3" id="KW-0539">Nucleus</keyword>
<comment type="function">
    <text evidence="3">Involved in ubiquitin-mediated protein degradation. Regulatory factor in the ubiquitin/proteasome pathway that controls the turnover of proteasome substrates. Targets proteasomes to the nucleus and facilitates the degradation of nuclear proteins.</text>
</comment>
<feature type="region of interest" description="Disordered" evidence="4">
    <location>
        <begin position="245"/>
        <end position="266"/>
    </location>
</feature>
<organism evidence="5 6">
    <name type="scientific">Postia placenta MAD-698-R-SB12</name>
    <dbReference type="NCBI Taxonomy" id="670580"/>
    <lineage>
        <taxon>Eukaryota</taxon>
        <taxon>Fungi</taxon>
        <taxon>Dikarya</taxon>
        <taxon>Basidiomycota</taxon>
        <taxon>Agaricomycotina</taxon>
        <taxon>Agaricomycetes</taxon>
        <taxon>Polyporales</taxon>
        <taxon>Adustoporiaceae</taxon>
        <taxon>Rhodonia</taxon>
    </lineage>
</organism>
<keyword evidence="3" id="KW-0653">Protein transport</keyword>
<dbReference type="GO" id="GO:0031965">
    <property type="term" value="C:nuclear membrane"/>
    <property type="evidence" value="ECO:0007669"/>
    <property type="project" value="TreeGrafter"/>
</dbReference>
<dbReference type="GO" id="GO:0031144">
    <property type="term" value="P:proteasome localization"/>
    <property type="evidence" value="ECO:0007669"/>
    <property type="project" value="UniProtKB-UniRule"/>
</dbReference>
<comment type="subunit">
    <text evidence="3">Binds the proteasome.</text>
</comment>
<keyword evidence="6" id="KW-1185">Reference proteome</keyword>
<proteinExistence type="inferred from homology"/>
<dbReference type="PANTHER" id="PTHR28032">
    <property type="entry name" value="FI02826P"/>
    <property type="match status" value="1"/>
</dbReference>
<evidence type="ECO:0000256" key="4">
    <source>
        <dbReference type="SAM" id="MobiDB-lite"/>
    </source>
</evidence>
<dbReference type="EMBL" id="KZ110591">
    <property type="protein sequence ID" value="OSX67337.1"/>
    <property type="molecule type" value="Genomic_DNA"/>
</dbReference>
<dbReference type="OrthoDB" id="10061064at2759"/>
<evidence type="ECO:0000256" key="3">
    <source>
        <dbReference type="RuleBase" id="RU368013"/>
    </source>
</evidence>
<dbReference type="Gene3D" id="1.20.58.1590">
    <property type="entry name" value="Tethering factor for nuclear proteasome Cut8/Sts1"/>
    <property type="match status" value="1"/>
</dbReference>
<sequence length="377" mass="41594">MTSWPTASTHTPQSSWPFATSVQSPIIRATKRRHEPEEESENRSARDDEMERSPTPERPKRAAPKRARTTPALLLATKNEEGAKETKAPTTTEDVDVDVGVLLASLPPQSLLPLLSSLLVAQPSLKSTILSLIPRPTLETALQALATAANKLRDAYPYSSPPFSQGTSSTSFGFGSCAYGPQRRPNSSVFGAGRPSYGPSGNSTNGMRDEYILSRLRPHISEYISACYSYLPYFSYVATPSDVGASGAHMSQRQSHAAALQSQHKDRSHPTETFLFLSSLTSHILSQPPLTQSALVPQILPRLMEEWKAWVDRVDQVVNLEGGMFGSETVRTWESGLDDYAQAKWEGSEVMRQMRDHWVAKVGWLVGRQPVQPMEEL</sequence>
<evidence type="ECO:0000313" key="6">
    <source>
        <dbReference type="Proteomes" id="UP000194127"/>
    </source>
</evidence>
<dbReference type="GO" id="GO:0070628">
    <property type="term" value="F:proteasome binding"/>
    <property type="evidence" value="ECO:0007669"/>
    <property type="project" value="TreeGrafter"/>
</dbReference>
<dbReference type="Pfam" id="PF08559">
    <property type="entry name" value="Cut8"/>
    <property type="match status" value="1"/>
</dbReference>
<dbReference type="GO" id="GO:0005737">
    <property type="term" value="C:cytoplasm"/>
    <property type="evidence" value="ECO:0007669"/>
    <property type="project" value="UniProtKB-SubCell"/>
</dbReference>